<dbReference type="Pfam" id="PF20237">
    <property type="entry name" value="DUF6594"/>
    <property type="match status" value="1"/>
</dbReference>
<evidence type="ECO:0000313" key="3">
    <source>
        <dbReference type="EMBL" id="KAH7250959.1"/>
    </source>
</evidence>
<keyword evidence="1" id="KW-1133">Transmembrane helix</keyword>
<organism evidence="3 4">
    <name type="scientific">Fusarium tricinctum</name>
    <dbReference type="NCBI Taxonomy" id="61284"/>
    <lineage>
        <taxon>Eukaryota</taxon>
        <taxon>Fungi</taxon>
        <taxon>Dikarya</taxon>
        <taxon>Ascomycota</taxon>
        <taxon>Pezizomycotina</taxon>
        <taxon>Sordariomycetes</taxon>
        <taxon>Hypocreomycetidae</taxon>
        <taxon>Hypocreales</taxon>
        <taxon>Nectriaceae</taxon>
        <taxon>Fusarium</taxon>
        <taxon>Fusarium tricinctum species complex</taxon>
    </lineage>
</organism>
<protein>
    <recommendedName>
        <fullName evidence="2">DUF6594 domain-containing protein</fullName>
    </recommendedName>
</protein>
<feature type="transmembrane region" description="Helical" evidence="1">
    <location>
        <begin position="209"/>
        <end position="232"/>
    </location>
</feature>
<reference evidence="3" key="1">
    <citation type="journal article" date="2021" name="Nat. Commun.">
        <title>Genetic determinants of endophytism in the Arabidopsis root mycobiome.</title>
        <authorList>
            <person name="Mesny F."/>
            <person name="Miyauchi S."/>
            <person name="Thiergart T."/>
            <person name="Pickel B."/>
            <person name="Atanasova L."/>
            <person name="Karlsson M."/>
            <person name="Huettel B."/>
            <person name="Barry K.W."/>
            <person name="Haridas S."/>
            <person name="Chen C."/>
            <person name="Bauer D."/>
            <person name="Andreopoulos W."/>
            <person name="Pangilinan J."/>
            <person name="LaButti K."/>
            <person name="Riley R."/>
            <person name="Lipzen A."/>
            <person name="Clum A."/>
            <person name="Drula E."/>
            <person name="Henrissat B."/>
            <person name="Kohler A."/>
            <person name="Grigoriev I.V."/>
            <person name="Martin F.M."/>
            <person name="Hacquard S."/>
        </authorList>
    </citation>
    <scope>NUCLEOTIDE SEQUENCE</scope>
    <source>
        <strain evidence="3">MPI-SDFR-AT-0068</strain>
    </source>
</reference>
<accession>A0A8K0S248</accession>
<feature type="transmembrane region" description="Helical" evidence="1">
    <location>
        <begin position="265"/>
        <end position="285"/>
    </location>
</feature>
<keyword evidence="1" id="KW-0472">Membrane</keyword>
<gene>
    <name evidence="3" type="ORF">BKA59DRAFT_471454</name>
</gene>
<dbReference type="EMBL" id="JAGPXF010000003">
    <property type="protein sequence ID" value="KAH7250959.1"/>
    <property type="molecule type" value="Genomic_DNA"/>
</dbReference>
<feature type="domain" description="DUF6594" evidence="2">
    <location>
        <begin position="24"/>
        <end position="276"/>
    </location>
</feature>
<dbReference type="PANTHER" id="PTHR34502">
    <property type="entry name" value="DUF6594 DOMAIN-CONTAINING PROTEIN-RELATED"/>
    <property type="match status" value="1"/>
</dbReference>
<dbReference type="PANTHER" id="PTHR34502:SF5">
    <property type="entry name" value="DUF6594 DOMAIN-CONTAINING PROTEIN"/>
    <property type="match status" value="1"/>
</dbReference>
<dbReference type="InterPro" id="IPR046529">
    <property type="entry name" value="DUF6594"/>
</dbReference>
<name>A0A8K0S248_9HYPO</name>
<evidence type="ECO:0000259" key="2">
    <source>
        <dbReference type="Pfam" id="PF20237"/>
    </source>
</evidence>
<feature type="transmembrane region" description="Helical" evidence="1">
    <location>
        <begin position="238"/>
        <end position="258"/>
    </location>
</feature>
<sequence>MVSLQQPESLAAQFPRHWEASTADSNLTLHGFRRFKTTHLLNLRFLEAEIAEIDLLIYQVGLSLNLEADSTDRLGLKYCQKYDNIPSIDTAITKDLIQRLRGLLKEYDEAIIAFNSIMSMETLSLLDDSKQANLRTELTLYEKYNTRLLRVDQGPRARQDPLQRHVHKLLRLFRYKMIARTHPDDEEGNISTRISPKWSSQNNALIADITARTIAAIVTGIFLTVPLVALSYEPRKTVQLAVVSVFVIVFACLVTVMLKASNLEMMVVSAAYAAILSVFVSNNAVSE</sequence>
<evidence type="ECO:0000313" key="4">
    <source>
        <dbReference type="Proteomes" id="UP000813427"/>
    </source>
</evidence>
<dbReference type="AlphaFoldDB" id="A0A8K0S248"/>
<dbReference type="OrthoDB" id="5342093at2759"/>
<comment type="caution">
    <text evidence="3">The sequence shown here is derived from an EMBL/GenBank/DDBJ whole genome shotgun (WGS) entry which is preliminary data.</text>
</comment>
<keyword evidence="1" id="KW-0812">Transmembrane</keyword>
<keyword evidence="4" id="KW-1185">Reference proteome</keyword>
<proteinExistence type="predicted"/>
<evidence type="ECO:0000256" key="1">
    <source>
        <dbReference type="SAM" id="Phobius"/>
    </source>
</evidence>
<dbReference type="Proteomes" id="UP000813427">
    <property type="component" value="Unassembled WGS sequence"/>
</dbReference>